<accession>A0A6J4IDM9</accession>
<gene>
    <name evidence="2" type="ORF">AVDCRST_MAG77-2957</name>
</gene>
<sequence>MTRDMSSSSADSAGNARMAGSGGTGGDDNADAGYATVGGYSAAESASAIQLFLEGGISLQGFTEWLDGYPFTPNTAEPDRVEDQINRATLAVRGYQRGTRDEEALRQELMDVRGRLSGLGFSAGQQTHSGATRDPGGRPNDRSFP</sequence>
<organism evidence="2">
    <name type="scientific">uncultured Chloroflexota bacterium</name>
    <dbReference type="NCBI Taxonomy" id="166587"/>
    <lineage>
        <taxon>Bacteria</taxon>
        <taxon>Bacillati</taxon>
        <taxon>Chloroflexota</taxon>
        <taxon>environmental samples</taxon>
    </lineage>
</organism>
<dbReference type="AlphaFoldDB" id="A0A6J4IDM9"/>
<reference evidence="2" key="1">
    <citation type="submission" date="2020-02" db="EMBL/GenBank/DDBJ databases">
        <authorList>
            <person name="Meier V. D."/>
        </authorList>
    </citation>
    <scope>NUCLEOTIDE SEQUENCE</scope>
    <source>
        <strain evidence="2">AVDCRST_MAG77</strain>
    </source>
</reference>
<protein>
    <submittedName>
        <fullName evidence="2">Uncharacterized protein</fullName>
    </submittedName>
</protein>
<feature type="region of interest" description="Disordered" evidence="1">
    <location>
        <begin position="1"/>
        <end position="35"/>
    </location>
</feature>
<feature type="region of interest" description="Disordered" evidence="1">
    <location>
        <begin position="116"/>
        <end position="145"/>
    </location>
</feature>
<evidence type="ECO:0000256" key="1">
    <source>
        <dbReference type="SAM" id="MobiDB-lite"/>
    </source>
</evidence>
<name>A0A6J4IDM9_9CHLR</name>
<feature type="compositionally biased region" description="Polar residues" evidence="1">
    <location>
        <begin position="1"/>
        <end position="12"/>
    </location>
</feature>
<evidence type="ECO:0000313" key="2">
    <source>
        <dbReference type="EMBL" id="CAA9247490.1"/>
    </source>
</evidence>
<feature type="compositionally biased region" description="Basic and acidic residues" evidence="1">
    <location>
        <begin position="135"/>
        <end position="145"/>
    </location>
</feature>
<proteinExistence type="predicted"/>
<dbReference type="EMBL" id="CADCTC010000121">
    <property type="protein sequence ID" value="CAA9247490.1"/>
    <property type="molecule type" value="Genomic_DNA"/>
</dbReference>